<evidence type="ECO:0000313" key="3">
    <source>
        <dbReference type="Proteomes" id="UP000464954"/>
    </source>
</evidence>
<protein>
    <recommendedName>
        <fullName evidence="4">Tetratricopeptide repeat protein</fullName>
    </recommendedName>
</protein>
<accession>A0A6P1M5N7</accession>
<name>A0A6P1M5N7_9BACT</name>
<evidence type="ECO:0000313" key="2">
    <source>
        <dbReference type="EMBL" id="QHI70099.1"/>
    </source>
</evidence>
<dbReference type="AlphaFoldDB" id="A0A6P1M5N7"/>
<evidence type="ECO:0008006" key="4">
    <source>
        <dbReference type="Google" id="ProtNLM"/>
    </source>
</evidence>
<evidence type="ECO:0000256" key="1">
    <source>
        <dbReference type="SAM" id="Coils"/>
    </source>
</evidence>
<dbReference type="SUPFAM" id="SSF81901">
    <property type="entry name" value="HCP-like"/>
    <property type="match status" value="1"/>
</dbReference>
<dbReference type="InterPro" id="IPR011990">
    <property type="entry name" value="TPR-like_helical_dom_sf"/>
</dbReference>
<dbReference type="EMBL" id="CP047593">
    <property type="protein sequence ID" value="QHI70099.1"/>
    <property type="molecule type" value="Genomic_DNA"/>
</dbReference>
<keyword evidence="1" id="KW-0175">Coiled coil</keyword>
<proteinExistence type="predicted"/>
<dbReference type="Proteomes" id="UP000464954">
    <property type="component" value="Chromosome"/>
</dbReference>
<dbReference type="Gene3D" id="1.25.40.10">
    <property type="entry name" value="Tetratricopeptide repeat domain"/>
    <property type="match status" value="1"/>
</dbReference>
<dbReference type="KEGG" id="taer:GT409_11800"/>
<organism evidence="2 3">
    <name type="scientific">Tichowtungia aerotolerans</name>
    <dbReference type="NCBI Taxonomy" id="2697043"/>
    <lineage>
        <taxon>Bacteria</taxon>
        <taxon>Pseudomonadati</taxon>
        <taxon>Kiritimatiellota</taxon>
        <taxon>Tichowtungiia</taxon>
        <taxon>Tichowtungiales</taxon>
        <taxon>Tichowtungiaceae</taxon>
        <taxon>Tichowtungia</taxon>
    </lineage>
</organism>
<reference evidence="2 3" key="1">
    <citation type="submission" date="2020-01" db="EMBL/GenBank/DDBJ databases">
        <title>Ponticoccus aerotolerans gen. nov., sp. nov., an anaerobic bacterium and proposal of Ponticoccusceae fam. nov., Ponticoccusles ord. nov. and Ponticoccuse classis nov. in the phylum Kiritimatiellaeota.</title>
        <authorList>
            <person name="Zhou L.Y."/>
            <person name="Du Z.J."/>
        </authorList>
    </citation>
    <scope>NUCLEOTIDE SEQUENCE [LARGE SCALE GENOMIC DNA]</scope>
    <source>
        <strain evidence="2 3">S-5007</strain>
    </source>
</reference>
<sequence>MKKCIVSATKEHKGRKGQILHSLCSLRSFVAILLLSSSAFAEEKFATPFSRCFAFAKPLSQRSGPDIGTFNAACGLYRTKDFKGSEKLFGDVAAQTEDEKLKARALYNQGTALLAGTADGSITNRLEAVAEAITLLEDSLELKPDDLDAKQNLERALNWMVSGRMTQAEKLINEADGLLQQDQAKAAKENYETAKETLAPVEDDFDPNNRQVQPLKDRADGQLQMLERTVEQTKEELKDVQHAIDMYEYQAAADVMLADSRERRWAFDIDQKLGQEFQQMIQNNQNVINIVYPQAGNYER</sequence>
<feature type="coiled-coil region" evidence="1">
    <location>
        <begin position="216"/>
        <end position="250"/>
    </location>
</feature>
<dbReference type="RefSeq" id="WP_160629278.1">
    <property type="nucleotide sequence ID" value="NZ_CP047593.1"/>
</dbReference>
<gene>
    <name evidence="2" type="ORF">GT409_11800</name>
</gene>
<keyword evidence="3" id="KW-1185">Reference proteome</keyword>